<organism evidence="1 2">
    <name type="scientific">Gigaspora margarita</name>
    <dbReference type="NCBI Taxonomy" id="4874"/>
    <lineage>
        <taxon>Eukaryota</taxon>
        <taxon>Fungi</taxon>
        <taxon>Fungi incertae sedis</taxon>
        <taxon>Mucoromycota</taxon>
        <taxon>Glomeromycotina</taxon>
        <taxon>Glomeromycetes</taxon>
        <taxon>Diversisporales</taxon>
        <taxon>Gigasporaceae</taxon>
        <taxon>Gigaspora</taxon>
    </lineage>
</organism>
<protein>
    <submittedName>
        <fullName evidence="1">44313_t:CDS:1</fullName>
    </submittedName>
</protein>
<accession>A0ABN7WTV6</accession>
<sequence length="129" mass="15158">QEQAVQQEKLIQDINNILIQMDNNKLQQVYQIIVQPINNKKINQTTLYQRGPSEGNFLLPFLQNKALNFINSFLYKVGQNTDSLIQKNKALQKQVIQLELTNAKKSHKVRQLIRTLSQYELKQHYHISK</sequence>
<dbReference type="EMBL" id="CAJVQB010063657">
    <property type="protein sequence ID" value="CAG8840761.1"/>
    <property type="molecule type" value="Genomic_DNA"/>
</dbReference>
<dbReference type="Proteomes" id="UP000789901">
    <property type="component" value="Unassembled WGS sequence"/>
</dbReference>
<name>A0ABN7WTV6_GIGMA</name>
<evidence type="ECO:0000313" key="1">
    <source>
        <dbReference type="EMBL" id="CAG8840761.1"/>
    </source>
</evidence>
<comment type="caution">
    <text evidence="1">The sequence shown here is derived from an EMBL/GenBank/DDBJ whole genome shotgun (WGS) entry which is preliminary data.</text>
</comment>
<reference evidence="1 2" key="1">
    <citation type="submission" date="2021-06" db="EMBL/GenBank/DDBJ databases">
        <authorList>
            <person name="Kallberg Y."/>
            <person name="Tangrot J."/>
            <person name="Rosling A."/>
        </authorList>
    </citation>
    <scope>NUCLEOTIDE SEQUENCE [LARGE SCALE GENOMIC DNA]</scope>
    <source>
        <strain evidence="1 2">120-4 pot B 10/14</strain>
    </source>
</reference>
<gene>
    <name evidence="1" type="ORF">GMARGA_LOCUS35065</name>
</gene>
<keyword evidence="2" id="KW-1185">Reference proteome</keyword>
<evidence type="ECO:0000313" key="2">
    <source>
        <dbReference type="Proteomes" id="UP000789901"/>
    </source>
</evidence>
<proteinExistence type="predicted"/>
<feature type="non-terminal residue" evidence="1">
    <location>
        <position position="1"/>
    </location>
</feature>
<feature type="non-terminal residue" evidence="1">
    <location>
        <position position="129"/>
    </location>
</feature>